<organism evidence="12 13">
    <name type="scientific">Linum tenue</name>
    <dbReference type="NCBI Taxonomy" id="586396"/>
    <lineage>
        <taxon>Eukaryota</taxon>
        <taxon>Viridiplantae</taxon>
        <taxon>Streptophyta</taxon>
        <taxon>Embryophyta</taxon>
        <taxon>Tracheophyta</taxon>
        <taxon>Spermatophyta</taxon>
        <taxon>Magnoliopsida</taxon>
        <taxon>eudicotyledons</taxon>
        <taxon>Gunneridae</taxon>
        <taxon>Pentapetalae</taxon>
        <taxon>rosids</taxon>
        <taxon>fabids</taxon>
        <taxon>Malpighiales</taxon>
        <taxon>Linaceae</taxon>
        <taxon>Linum</taxon>
    </lineage>
</organism>
<feature type="signal peptide" evidence="9">
    <location>
        <begin position="1"/>
        <end position="29"/>
    </location>
</feature>
<dbReference type="SMART" id="SM00645">
    <property type="entry name" value="Pept_C1"/>
    <property type="match status" value="1"/>
</dbReference>
<evidence type="ECO:0000256" key="2">
    <source>
        <dbReference type="ARBA" id="ARBA00022670"/>
    </source>
</evidence>
<feature type="chain" id="PRO_5043347966" description="Vignain" evidence="9">
    <location>
        <begin position="30"/>
        <end position="341"/>
    </location>
</feature>
<dbReference type="InterPro" id="IPR000169">
    <property type="entry name" value="Pept_cys_AS"/>
</dbReference>
<feature type="domain" description="Peptidase C1A papain C-terminal" evidence="10">
    <location>
        <begin position="125"/>
        <end position="341"/>
    </location>
</feature>
<dbReference type="SUPFAM" id="SSF54001">
    <property type="entry name" value="Cysteine proteinases"/>
    <property type="match status" value="1"/>
</dbReference>
<dbReference type="GO" id="GO:0008234">
    <property type="term" value="F:cysteine-type peptidase activity"/>
    <property type="evidence" value="ECO:0007669"/>
    <property type="project" value="UniProtKB-KW"/>
</dbReference>
<evidence type="ECO:0000256" key="8">
    <source>
        <dbReference type="ARBA" id="ARBA00069575"/>
    </source>
</evidence>
<dbReference type="InterPro" id="IPR025660">
    <property type="entry name" value="Pept_his_AS"/>
</dbReference>
<evidence type="ECO:0000256" key="3">
    <source>
        <dbReference type="ARBA" id="ARBA00022729"/>
    </source>
</evidence>
<keyword evidence="2" id="KW-0645">Protease</keyword>
<dbReference type="InterPro" id="IPR038765">
    <property type="entry name" value="Papain-like_cys_pep_sf"/>
</dbReference>
<keyword evidence="13" id="KW-1185">Reference proteome</keyword>
<dbReference type="InterPro" id="IPR013128">
    <property type="entry name" value="Peptidase_C1A"/>
</dbReference>
<dbReference type="PRINTS" id="PR00705">
    <property type="entry name" value="PAPAIN"/>
</dbReference>
<dbReference type="InterPro" id="IPR025661">
    <property type="entry name" value="Pept_asp_AS"/>
</dbReference>
<evidence type="ECO:0000259" key="10">
    <source>
        <dbReference type="SMART" id="SM00645"/>
    </source>
</evidence>
<keyword evidence="7" id="KW-0325">Glycoprotein</keyword>
<proteinExistence type="inferred from homology"/>
<dbReference type="EMBL" id="CAMGYJ010000007">
    <property type="protein sequence ID" value="CAI0449018.1"/>
    <property type="molecule type" value="Genomic_DNA"/>
</dbReference>
<reference evidence="12" key="1">
    <citation type="submission" date="2022-08" db="EMBL/GenBank/DDBJ databases">
        <authorList>
            <person name="Gutierrez-Valencia J."/>
        </authorList>
    </citation>
    <scope>NUCLEOTIDE SEQUENCE</scope>
</reference>
<sequence length="341" mass="37728">METPAAPVLRMVTCILLLLVSISTHVSMASGHDTPKDMETRYRQWLSKHRRKYGSKAEYNHRFQIYQSNVHLIDHINSQNLSFKLTDNRFADLTNDEFKSTHLGLRRPLDTADQKVHAEYSCGRLPAEVDWRKKGAVTKVKDQGHCGSCWAFSAVAAVEGFHKIQTGKLLTLSVQELIDCDVGGEDEGCHGGYMDTAFDFIAKVGGLTTEKNYPYKGKDGSCDEMKLKDHPAKISGYRMVPGNNETALQAAVAEQPVSVAIDANGIEFQLYSEGILTGSCGSQLNHGVTAVGYGVEKGTKYWIVKNSWGAAWGEDGYIRMERDVEEESGQCGIAMDAYFPV</sequence>
<dbReference type="PANTHER" id="PTHR12411">
    <property type="entry name" value="CYSTEINE PROTEASE FAMILY C1-RELATED"/>
    <property type="match status" value="1"/>
</dbReference>
<keyword evidence="3 9" id="KW-0732">Signal</keyword>
<dbReference type="PROSITE" id="PS00139">
    <property type="entry name" value="THIOL_PROTEASE_CYS"/>
    <property type="match status" value="1"/>
</dbReference>
<keyword evidence="4" id="KW-0378">Hydrolase</keyword>
<name>A0AAV0MQG6_9ROSI</name>
<evidence type="ECO:0000313" key="13">
    <source>
        <dbReference type="Proteomes" id="UP001154282"/>
    </source>
</evidence>
<dbReference type="Pfam" id="PF00112">
    <property type="entry name" value="Peptidase_C1"/>
    <property type="match status" value="1"/>
</dbReference>
<evidence type="ECO:0000259" key="11">
    <source>
        <dbReference type="SMART" id="SM00848"/>
    </source>
</evidence>
<dbReference type="PROSITE" id="PS00640">
    <property type="entry name" value="THIOL_PROTEASE_ASN"/>
    <property type="match status" value="1"/>
</dbReference>
<accession>A0AAV0MQG6</accession>
<evidence type="ECO:0000256" key="7">
    <source>
        <dbReference type="ARBA" id="ARBA00023180"/>
    </source>
</evidence>
<evidence type="ECO:0000256" key="1">
    <source>
        <dbReference type="ARBA" id="ARBA00008455"/>
    </source>
</evidence>
<feature type="domain" description="Cathepsin propeptide inhibitor" evidence="11">
    <location>
        <begin position="42"/>
        <end position="98"/>
    </location>
</feature>
<dbReference type="GO" id="GO:0006508">
    <property type="term" value="P:proteolysis"/>
    <property type="evidence" value="ECO:0007669"/>
    <property type="project" value="UniProtKB-KW"/>
</dbReference>
<dbReference type="AlphaFoldDB" id="A0AAV0MQG6"/>
<dbReference type="Pfam" id="PF08246">
    <property type="entry name" value="Inhibitor_I29"/>
    <property type="match status" value="1"/>
</dbReference>
<evidence type="ECO:0000256" key="6">
    <source>
        <dbReference type="ARBA" id="ARBA00023157"/>
    </source>
</evidence>
<dbReference type="PROSITE" id="PS00639">
    <property type="entry name" value="THIOL_PROTEASE_HIS"/>
    <property type="match status" value="1"/>
</dbReference>
<dbReference type="InterPro" id="IPR013201">
    <property type="entry name" value="Prot_inhib_I29"/>
</dbReference>
<comment type="similarity">
    <text evidence="1">Belongs to the peptidase C1 family.</text>
</comment>
<dbReference type="FunFam" id="3.90.70.10:FF:000023">
    <property type="entry name" value="Senescence-specific cysteine protease SAG39"/>
    <property type="match status" value="1"/>
</dbReference>
<dbReference type="CDD" id="cd02248">
    <property type="entry name" value="Peptidase_C1A"/>
    <property type="match status" value="1"/>
</dbReference>
<dbReference type="SMART" id="SM00848">
    <property type="entry name" value="Inhibitor_I29"/>
    <property type="match status" value="1"/>
</dbReference>
<dbReference type="Gene3D" id="3.90.70.10">
    <property type="entry name" value="Cysteine proteinases"/>
    <property type="match status" value="1"/>
</dbReference>
<dbReference type="Proteomes" id="UP001154282">
    <property type="component" value="Unassembled WGS sequence"/>
</dbReference>
<comment type="caution">
    <text evidence="12">The sequence shown here is derived from an EMBL/GenBank/DDBJ whole genome shotgun (WGS) entry which is preliminary data.</text>
</comment>
<evidence type="ECO:0000256" key="5">
    <source>
        <dbReference type="ARBA" id="ARBA00022807"/>
    </source>
</evidence>
<evidence type="ECO:0000256" key="4">
    <source>
        <dbReference type="ARBA" id="ARBA00022801"/>
    </source>
</evidence>
<gene>
    <name evidence="12" type="ORF">LITE_LOCUS30017</name>
</gene>
<protein>
    <recommendedName>
        <fullName evidence="8">Vignain</fullName>
    </recommendedName>
</protein>
<evidence type="ECO:0000256" key="9">
    <source>
        <dbReference type="SAM" id="SignalP"/>
    </source>
</evidence>
<keyword evidence="6" id="KW-1015">Disulfide bond</keyword>
<evidence type="ECO:0000313" key="12">
    <source>
        <dbReference type="EMBL" id="CAI0449018.1"/>
    </source>
</evidence>
<dbReference type="InterPro" id="IPR039417">
    <property type="entry name" value="Peptidase_C1A_papain-like"/>
</dbReference>
<dbReference type="InterPro" id="IPR000668">
    <property type="entry name" value="Peptidase_C1A_C"/>
</dbReference>
<keyword evidence="5" id="KW-0788">Thiol protease</keyword>